<dbReference type="Pfam" id="PF00496">
    <property type="entry name" value="SBP_bac_5"/>
    <property type="match status" value="1"/>
</dbReference>
<dbReference type="PROSITE" id="PS01040">
    <property type="entry name" value="SBP_BACTERIAL_5"/>
    <property type="match status" value="1"/>
</dbReference>
<keyword evidence="3" id="KW-0813">Transport</keyword>
<evidence type="ECO:0000256" key="4">
    <source>
        <dbReference type="ARBA" id="ARBA00022729"/>
    </source>
</evidence>
<dbReference type="Gene3D" id="3.10.105.10">
    <property type="entry name" value="Dipeptide-binding Protein, Domain 3"/>
    <property type="match status" value="1"/>
</dbReference>
<accession>A0ABY2TNL3</accession>
<dbReference type="InterPro" id="IPR039424">
    <property type="entry name" value="SBP_5"/>
</dbReference>
<dbReference type="RefSeq" id="WP_137999048.1">
    <property type="nucleotide sequence ID" value="NZ_SJDU01000345.1"/>
</dbReference>
<name>A0ABY2TNL3_9SPIR</name>
<protein>
    <submittedName>
        <fullName evidence="7">Peptide ABC transporter substrate-binding protein</fullName>
    </submittedName>
</protein>
<evidence type="ECO:0000313" key="8">
    <source>
        <dbReference type="Proteomes" id="UP000310168"/>
    </source>
</evidence>
<dbReference type="Gene3D" id="3.40.190.10">
    <property type="entry name" value="Periplasmic binding protein-like II"/>
    <property type="match status" value="1"/>
</dbReference>
<proteinExistence type="inferred from homology"/>
<feature type="domain" description="Solute-binding protein family 5" evidence="6">
    <location>
        <begin position="72"/>
        <end position="460"/>
    </location>
</feature>
<evidence type="ECO:0000256" key="2">
    <source>
        <dbReference type="ARBA" id="ARBA00005695"/>
    </source>
</evidence>
<sequence>MKNKLLFYSLFIFVSLLLFVSCGVNAREEAIYINVGPEPKTIDPTLNSAVDGSIYIQHAFEGLATRDKENKITSGVAERWDISEDGLTYTFYIREDAKWSDGQKITADDFVYSWRRAVNPDTAAEYAYQFEPVLNAMDINAGKKPVDSLGVRAIDENTLEVKLATPTAYFIELAAFPTFFPLREDIIEEYKDDWTLSPDTYIGNGPFILTERRTDDRLVMEKNTNYWNADSIIPQRLVFVLMQNETAAMAGVKEGSIHFANHPPLSDIETLQSEGLMYITPYIGTYYYCLNWTNRTLRDARVRKALALAIDRNYIVKEVSKAGEVPATAWVPNGINDTEDANGDFRKVGGDYYSVKEEDFEKNIEEAKKLLAEAGYPNGRGFPVIEFKSNSGVNHIQIFEAIQQMWKEYLNIDSTLSQEEWATFQDTRQNKDFVVARHGWIGDYNDPMTFLGVFLSYSVQNNGGYSNKAYDDNLRIAMSTIDQKVRMEAMHKAEDVLMGDMGLIPIYFYTEPLMVSKKLSGVVYDPLGWHKFFYANYQIIKDKISYNHKKR</sequence>
<keyword evidence="8" id="KW-1185">Reference proteome</keyword>
<dbReference type="InterPro" id="IPR000914">
    <property type="entry name" value="SBP_5_dom"/>
</dbReference>
<feature type="signal peptide" evidence="5">
    <location>
        <begin position="1"/>
        <end position="26"/>
    </location>
</feature>
<dbReference type="Proteomes" id="UP000310168">
    <property type="component" value="Unassembled WGS sequence"/>
</dbReference>
<dbReference type="InterPro" id="IPR030678">
    <property type="entry name" value="Peptide/Ni-bd"/>
</dbReference>
<dbReference type="CDD" id="cd08504">
    <property type="entry name" value="PBP2_OppA"/>
    <property type="match status" value="1"/>
</dbReference>
<comment type="caution">
    <text evidence="7">The sequence shown here is derived from an EMBL/GenBank/DDBJ whole genome shotgun (WGS) entry which is preliminary data.</text>
</comment>
<dbReference type="PANTHER" id="PTHR30290:SF10">
    <property type="entry name" value="PERIPLASMIC OLIGOPEPTIDE-BINDING PROTEIN-RELATED"/>
    <property type="match status" value="1"/>
</dbReference>
<dbReference type="InterPro" id="IPR023765">
    <property type="entry name" value="SBP_5_CS"/>
</dbReference>
<feature type="chain" id="PRO_5047232707" evidence="5">
    <location>
        <begin position="27"/>
        <end position="551"/>
    </location>
</feature>
<evidence type="ECO:0000256" key="1">
    <source>
        <dbReference type="ARBA" id="ARBA00004196"/>
    </source>
</evidence>
<gene>
    <name evidence="7" type="ORF">EZH24_10305</name>
</gene>
<reference evidence="7 8" key="1">
    <citation type="journal article" date="2019" name="Anaerobe">
        <title>Brachyspira catarrhinii sp. nov., an anaerobic intestinal spirochaete isolated from vervet monkeys may have been misidentified as Brachyspira aalborgi in previous studies.</title>
        <authorList>
            <person name="Phillips N.D."/>
            <person name="La T."/>
            <person name="Hampson D.J."/>
        </authorList>
    </citation>
    <scope>NUCLEOTIDE SEQUENCE [LARGE SCALE GENOMIC DNA]</scope>
    <source>
        <strain evidence="7 8">Z12</strain>
    </source>
</reference>
<dbReference type="PANTHER" id="PTHR30290">
    <property type="entry name" value="PERIPLASMIC BINDING COMPONENT OF ABC TRANSPORTER"/>
    <property type="match status" value="1"/>
</dbReference>
<evidence type="ECO:0000313" key="7">
    <source>
        <dbReference type="EMBL" id="TKZ30689.1"/>
    </source>
</evidence>
<dbReference type="SUPFAM" id="SSF53850">
    <property type="entry name" value="Periplasmic binding protein-like II"/>
    <property type="match status" value="1"/>
</dbReference>
<evidence type="ECO:0000259" key="6">
    <source>
        <dbReference type="Pfam" id="PF00496"/>
    </source>
</evidence>
<comment type="subcellular location">
    <subcellularLocation>
        <location evidence="1">Cell envelope</location>
    </subcellularLocation>
</comment>
<organism evidence="7 8">
    <name type="scientific">Brachyspira catarrhinii</name>
    <dbReference type="NCBI Taxonomy" id="2528966"/>
    <lineage>
        <taxon>Bacteria</taxon>
        <taxon>Pseudomonadati</taxon>
        <taxon>Spirochaetota</taxon>
        <taxon>Spirochaetia</taxon>
        <taxon>Brachyspirales</taxon>
        <taxon>Brachyspiraceae</taxon>
        <taxon>Brachyspira</taxon>
    </lineage>
</organism>
<dbReference type="PROSITE" id="PS51257">
    <property type="entry name" value="PROKAR_LIPOPROTEIN"/>
    <property type="match status" value="1"/>
</dbReference>
<feature type="non-terminal residue" evidence="7">
    <location>
        <position position="551"/>
    </location>
</feature>
<keyword evidence="4 5" id="KW-0732">Signal</keyword>
<dbReference type="PIRSF" id="PIRSF002741">
    <property type="entry name" value="MppA"/>
    <property type="match status" value="1"/>
</dbReference>
<evidence type="ECO:0000256" key="3">
    <source>
        <dbReference type="ARBA" id="ARBA00022448"/>
    </source>
</evidence>
<dbReference type="Gene3D" id="3.90.76.10">
    <property type="entry name" value="Dipeptide-binding Protein, Domain 1"/>
    <property type="match status" value="1"/>
</dbReference>
<comment type="similarity">
    <text evidence="2">Belongs to the bacterial solute-binding protein 5 family.</text>
</comment>
<evidence type="ECO:0000256" key="5">
    <source>
        <dbReference type="SAM" id="SignalP"/>
    </source>
</evidence>
<dbReference type="EMBL" id="SJDU01000345">
    <property type="protein sequence ID" value="TKZ30689.1"/>
    <property type="molecule type" value="Genomic_DNA"/>
</dbReference>